<gene>
    <name evidence="3" type="ORF">EFY79_13195</name>
</gene>
<reference evidence="3 4" key="1">
    <citation type="submission" date="2018-11" db="EMBL/GenBank/DDBJ databases">
        <title>Draft genome sequence of Ferruginibacter sp. BO-59.</title>
        <authorList>
            <person name="Im W.T."/>
        </authorList>
    </citation>
    <scope>NUCLEOTIDE SEQUENCE [LARGE SCALE GENOMIC DNA]</scope>
    <source>
        <strain evidence="3 4">BO-59</strain>
    </source>
</reference>
<dbReference type="EMBL" id="RJJR01000011">
    <property type="protein sequence ID" value="RNI35209.1"/>
    <property type="molecule type" value="Genomic_DNA"/>
</dbReference>
<feature type="domain" description="F5/8 type C" evidence="2">
    <location>
        <begin position="16"/>
        <end position="175"/>
    </location>
</feature>
<dbReference type="Proteomes" id="UP000267223">
    <property type="component" value="Unassembled WGS sequence"/>
</dbReference>
<sequence>MRYGVSACLFLIVLFLTEISGVAQNIALHKSYTLSVSPNYPNTAPSSDKTSLTDGVYTKGYFWAAATTVGWEHVPVTITIELEQSQPISSVTFNTVRRQDQFVNFPKNIFVFVSKDDENYQYVGDVADDTGNVPGPYLVKKFVLSSIKATGRYVRISVIPNGTFVFCDEIEVWKGAQVSLKQTYPILKNNLRQAEDSIKNIEFLKQNLRRTVNGLERSHGNVNFRRDATIDQIVKSLGRQNISGTELQDLKRRVGVMNARYAQTVSKSSFLVQRYNPWDTLSQFYLPDNSSSLPIAFNYSIPKGLSDYGSFVITNTTTSAKNFQFKLNQKGYSAGIDLFTVPFVPTTNGDEVPDPLVNVDGAVKIDGGYTKMFFFKVRANTTGSTNINLVFQCGSEKKVINIKVNVFDAAVSNNRLNANVWAYFTRPILSDRKEEAMNDLLDHNINTMVIPAAVIPNFVTSNYTAFNNYLSNFKGVKNILLFMNYAEPRIRSGYSDGQFMSDDWKAKFVKWYNAIIDDIQQHGFSNAMIYVYPYDEVYGSNVSDFKAFMLWAKKAIPNIKFYATLANQTAVNELLTLLDVAQIQSNFVGIQNLPSHSCQVWTYSGSAPARNLSPYRFYRLMSWTAFADGYTGIGFWNYADEGINKTLNSFTDPLIYPTNSYSVIYDGPGKEIISTRRWEAFKLGIEDYSLLRAYANQVGAEKAKALAEDVIQNPLIETKADSARKIIIAALQKQ</sequence>
<evidence type="ECO:0000256" key="1">
    <source>
        <dbReference type="SAM" id="Coils"/>
    </source>
</evidence>
<dbReference type="InterPro" id="IPR008979">
    <property type="entry name" value="Galactose-bd-like_sf"/>
</dbReference>
<dbReference type="InterPro" id="IPR000421">
    <property type="entry name" value="FA58C"/>
</dbReference>
<feature type="coiled-coil region" evidence="1">
    <location>
        <begin position="187"/>
        <end position="218"/>
    </location>
</feature>
<protein>
    <recommendedName>
        <fullName evidence="2">F5/8 type C domain-containing protein</fullName>
    </recommendedName>
</protein>
<evidence type="ECO:0000259" key="2">
    <source>
        <dbReference type="PROSITE" id="PS50022"/>
    </source>
</evidence>
<keyword evidence="4" id="KW-1185">Reference proteome</keyword>
<dbReference type="PROSITE" id="PS50022">
    <property type="entry name" value="FA58C_3"/>
    <property type="match status" value="1"/>
</dbReference>
<evidence type="ECO:0000313" key="4">
    <source>
        <dbReference type="Proteomes" id="UP000267223"/>
    </source>
</evidence>
<evidence type="ECO:0000313" key="3">
    <source>
        <dbReference type="EMBL" id="RNI35209.1"/>
    </source>
</evidence>
<name>A0A3M9NBN7_9BACT</name>
<dbReference type="RefSeq" id="WP_123121196.1">
    <property type="nucleotide sequence ID" value="NZ_RJJR01000011.1"/>
</dbReference>
<comment type="caution">
    <text evidence="3">The sequence shown here is derived from an EMBL/GenBank/DDBJ whole genome shotgun (WGS) entry which is preliminary data.</text>
</comment>
<organism evidence="3 4">
    <name type="scientific">Hanamia caeni</name>
    <dbReference type="NCBI Taxonomy" id="2294116"/>
    <lineage>
        <taxon>Bacteria</taxon>
        <taxon>Pseudomonadati</taxon>
        <taxon>Bacteroidota</taxon>
        <taxon>Chitinophagia</taxon>
        <taxon>Chitinophagales</taxon>
        <taxon>Chitinophagaceae</taxon>
        <taxon>Hanamia</taxon>
    </lineage>
</organism>
<dbReference type="OrthoDB" id="624715at2"/>
<dbReference type="SUPFAM" id="SSF49785">
    <property type="entry name" value="Galactose-binding domain-like"/>
    <property type="match status" value="1"/>
</dbReference>
<dbReference type="AlphaFoldDB" id="A0A3M9NBN7"/>
<dbReference type="Gene3D" id="2.60.120.260">
    <property type="entry name" value="Galactose-binding domain-like"/>
    <property type="match status" value="1"/>
</dbReference>
<accession>A0A3M9NBN7</accession>
<proteinExistence type="predicted"/>
<keyword evidence="1" id="KW-0175">Coiled coil</keyword>
<dbReference type="Pfam" id="PF00754">
    <property type="entry name" value="F5_F8_type_C"/>
    <property type="match status" value="1"/>
</dbReference>